<dbReference type="InterPro" id="IPR045350">
    <property type="entry name" value="DUF5968"/>
</dbReference>
<dbReference type="RefSeq" id="WP_306675816.1">
    <property type="nucleotide sequence ID" value="NZ_CP104407.1"/>
</dbReference>
<dbReference type="Proteomes" id="UP001238096">
    <property type="component" value="Chromosome"/>
</dbReference>
<feature type="transmembrane region" description="Helical" evidence="1">
    <location>
        <begin position="12"/>
        <end position="40"/>
    </location>
</feature>
<keyword evidence="1" id="KW-0472">Membrane</keyword>
<keyword evidence="1" id="KW-0812">Transmembrane</keyword>
<protein>
    <submittedName>
        <fullName evidence="2">SagF family protein</fullName>
    </submittedName>
</protein>
<proteinExistence type="predicted"/>
<keyword evidence="1" id="KW-1133">Transmembrane helix</keyword>
<feature type="transmembrane region" description="Helical" evidence="1">
    <location>
        <begin position="111"/>
        <end position="128"/>
    </location>
</feature>
<dbReference type="Pfam" id="PF19393">
    <property type="entry name" value="DUF5968"/>
    <property type="match status" value="1"/>
</dbReference>
<reference evidence="3" key="1">
    <citation type="submission" date="2022-10" db="EMBL/GenBank/DDBJ databases">
        <title>Streptococcus didelphis as causative of fatal infections in opossums (Didelphis albiventris).</title>
        <authorList>
            <person name="Breyer G.M."/>
            <person name="Da Silva M.E.R.J."/>
            <person name="Siqueira F.M."/>
        </authorList>
    </citation>
    <scope>NUCLEOTIDE SEQUENCE [LARGE SCALE GENOMIC DNA]</scope>
    <source>
        <strain evidence="3">LBVP101/21</strain>
    </source>
</reference>
<evidence type="ECO:0000313" key="3">
    <source>
        <dbReference type="Proteomes" id="UP001238096"/>
    </source>
</evidence>
<dbReference type="EMBL" id="CP110509">
    <property type="protein sequence ID" value="WMB28018.1"/>
    <property type="molecule type" value="Genomic_DNA"/>
</dbReference>
<keyword evidence="3" id="KW-1185">Reference proteome</keyword>
<evidence type="ECO:0000313" key="2">
    <source>
        <dbReference type="EMBL" id="WMB28018.1"/>
    </source>
</evidence>
<evidence type="ECO:0000256" key="1">
    <source>
        <dbReference type="SAM" id="Phobius"/>
    </source>
</evidence>
<dbReference type="NCBIfam" id="NF038292">
    <property type="entry name" value="SagF_ScfC"/>
    <property type="match status" value="1"/>
</dbReference>
<gene>
    <name evidence="2" type="ORF">N1496_08670</name>
</gene>
<organism evidence="2 3">
    <name type="scientific">Streptococcus didelphis</name>
    <dbReference type="NCBI Taxonomy" id="102886"/>
    <lineage>
        <taxon>Bacteria</taxon>
        <taxon>Bacillati</taxon>
        <taxon>Bacillota</taxon>
        <taxon>Bacilli</taxon>
        <taxon>Lactobacillales</taxon>
        <taxon>Streptococcaceae</taxon>
        <taxon>Streptococcus</taxon>
    </lineage>
</organism>
<accession>A0ABY9LGZ6</accession>
<sequence>MSVIKEIHWDWHFALFVVLYLLALVEITMLILIGFVELILKKNSRQLFKQMNWLAFRKEKAAGSFLILSLAVLEDAVLYLAILPTISKLSLTTLILLVMTYALIKACRYKDWLTNLLALGLFSFIGMWCLTATFLYGWLAGAFLLAVTYLVISFKEQDL</sequence>
<feature type="transmembrane region" description="Helical" evidence="1">
    <location>
        <begin position="86"/>
        <end position="104"/>
    </location>
</feature>
<feature type="transmembrane region" description="Helical" evidence="1">
    <location>
        <begin position="134"/>
        <end position="152"/>
    </location>
</feature>
<name>A0ABY9LGZ6_9STRE</name>